<protein>
    <submittedName>
        <fullName evidence="1">Uncharacterized protein</fullName>
    </submittedName>
</protein>
<name>A0ACC0L3B2_RHOML</name>
<evidence type="ECO:0000313" key="2">
    <source>
        <dbReference type="Proteomes" id="UP001062846"/>
    </source>
</evidence>
<reference evidence="1" key="1">
    <citation type="submission" date="2022-02" db="EMBL/GenBank/DDBJ databases">
        <title>Plant Genome Project.</title>
        <authorList>
            <person name="Zhang R.-G."/>
        </authorList>
    </citation>
    <scope>NUCLEOTIDE SEQUENCE</scope>
    <source>
        <strain evidence="1">AT1</strain>
    </source>
</reference>
<keyword evidence="2" id="KW-1185">Reference proteome</keyword>
<gene>
    <name evidence="1" type="ORF">RHMOL_Rhmol13G0039800</name>
</gene>
<accession>A0ACC0L3B2</accession>
<organism evidence="1 2">
    <name type="scientific">Rhododendron molle</name>
    <name type="common">Chinese azalea</name>
    <name type="synonym">Azalea mollis</name>
    <dbReference type="NCBI Taxonomy" id="49168"/>
    <lineage>
        <taxon>Eukaryota</taxon>
        <taxon>Viridiplantae</taxon>
        <taxon>Streptophyta</taxon>
        <taxon>Embryophyta</taxon>
        <taxon>Tracheophyta</taxon>
        <taxon>Spermatophyta</taxon>
        <taxon>Magnoliopsida</taxon>
        <taxon>eudicotyledons</taxon>
        <taxon>Gunneridae</taxon>
        <taxon>Pentapetalae</taxon>
        <taxon>asterids</taxon>
        <taxon>Ericales</taxon>
        <taxon>Ericaceae</taxon>
        <taxon>Ericoideae</taxon>
        <taxon>Rhodoreae</taxon>
        <taxon>Rhododendron</taxon>
    </lineage>
</organism>
<sequence length="216" mass="23777">MGSEGNQQSEPKLCKNGCGFFGTPATMDLCSKCYRDLRGKEEQAVSDKKASMAKLDDNFRVFKAHVASLLPPTTGLESMGKAAPKRCSSCNKKVGLVGFPCRCGATFCGAHRYPEEHACKFDFKAVGKATIARDNPVVKADKLFGNLHKLATDVQLMDLVRVMLNNQSRSNPMVTVWILQLWASVISITLKWNLQILNVASFLLDSVPARNNILHQ</sequence>
<dbReference type="EMBL" id="CM046400">
    <property type="protein sequence ID" value="KAI8522990.1"/>
    <property type="molecule type" value="Genomic_DNA"/>
</dbReference>
<proteinExistence type="predicted"/>
<dbReference type="Proteomes" id="UP001062846">
    <property type="component" value="Chromosome 13"/>
</dbReference>
<comment type="caution">
    <text evidence="1">The sequence shown here is derived from an EMBL/GenBank/DDBJ whole genome shotgun (WGS) entry which is preliminary data.</text>
</comment>
<evidence type="ECO:0000313" key="1">
    <source>
        <dbReference type="EMBL" id="KAI8522990.1"/>
    </source>
</evidence>